<feature type="region of interest" description="Disordered" evidence="1">
    <location>
        <begin position="421"/>
        <end position="440"/>
    </location>
</feature>
<sequence length="1806" mass="198001">SLSYGAAHPETDLLHRPAYAASHQLPGYTTAHHPTGLSSLFDATMQHSGSSASESSVMNFLSAIESRTPPAGPAAASLLPQFRAPSWQTGMHSSTPSELFVTGALQASGTFPPSALAAYQHPPSFSSRSFTGAQPLTLQDVPFSPTTNGLLSPHDPLLQIKSSQAAVPSPLTFDRIGSTVLSTSIPPSSTYRSAQESAPHHLQPQFSLLPSALGPTQQASQAYGTSVFSSSTASIERALQRECSVIKHHQRPSSSHSVQVQLPSSHHSLQGYLSSGNEVDFQGTSRHAGLTCSPLGDQSQVSNDGTQQKNSAVTVEQSQSYSPTVQSLDYSSKTKTCSSRPAQRSTKTAKSQSATATGQTQSYSTPTQKQSSVISSQSQVYSSGQASNLIMSISQSQNYTSTQSQSLSAVSHSEVYSSSQPEKLSTLSKSPASYSSQSQNLTPVSQALSYSSDQPQVLPSVSLTDDYSGQPQNLSSISQAHNYPSGHSQGIPAVSQSQSSYSVQSQVLSTVSLSQSYTSGQSLTLTSQTQSLPFPPSTGAQNLSSSSPTQDFISMHSSPTSQPQSVHSPSQKFLSGVHSPTFTSSHSQTMKSTQSPTDIKQSYIKRKSDSDLFVSSKEDDESFPIQDLLQQQPSLEASTPGLTESRIGEENAVYAVSKADDRYLSQSVIRSNSRLEDQVVALTFQGSKTDERKHEHLKQFSVTQSIEAMVTHHGQSVGSNNNLKTQDMKKVVNLSQSSHIIMDSEELKQPHSLLHKAQEARAQAHQAQVINSSQHLQTHTVCQTPRLQLSGAQVLLDASREMPLSLIQPSVAQQPQLLQSGLGQSQASAQSQQIQAQSQASHHQSQFLQLERHIAQANTPQSQQLLQQNSEAMKLNGTESSKPLQLTTKDHFDPSHRQDSKSQFVGLSSVCFSESMLLGVERNLFSGVEDVFTATEGFAKSACNESSIQSVECADRSKSAFQTASGRHVSPSFHASQTVLPNQQNMHNLTLSNSQINLDLEAVPLDSSAQSKTSSLDQQTLGTSDQHIQVGLTATNMNSIQDSNDQEIEGLKKQLGANPESEEEDNDDIPDDGAINNAKDPDFIPSGRSNTDESAVSDIDYSVGDEITQGSSNKRKLKRPAKPKLKLGVQIDGWSHSLPEEGGNLDLAADGNQKKQRTKVRTKETLDDELFSQKPVKRSGLGKRLNSKDANSPHTSNDSYYECYYQQERINQKIREVEEKQPEVKSGFIASFLDFLKSGPKQQFPAPSIRMAHRNRRPSANTIHIPLLPVSTHQSVPTALISTESGSTSPCKKIDNDLKKNLETLPAFSSDEEDSVGRNQDLQKSISSALSVLDDPSNKKEKSNTNEFITNGEKDSNPSISAIIQQEKVADPSPPLKEEMQEPTVALESPKPNEQDDLNSTERAAKQELLAVEGSTDEDDIESGGEGMYRERDEFVVKIEDINALKVALQTGREPPAIWKVQKALLQKFMPEVKDGRRQFSATNSYLGYFGDAKNKYKRVYVKFIENVNKKDYVRVCSKKPQNRPLQTLRHHQSRMGSSNKVSVSNSTASKSSTAKSKARPVKQVKIKAEPPPKKRKKWLKEEYSSHSDSSLETRSDDEDERPLTTPYVARFLNTRTMKETFKNYVELLVSTALDPDMIEASEQSNDEMYLPHMRKIDSMLNENKKRLISKFPLESALKTSMENFPELTTCVSGVKSSNPNVPKIKLSGKSYNKKTLQPLKQNAKGQKEFTVDHEKLQCCTLYHTLHHYKYHTYLICKKEAASILKRNKDLGQVETIQQCMENEKWVEDLFEKFGDLLTLAQQKCS</sequence>
<dbReference type="OMA" id="QPYNGTT"/>
<evidence type="ECO:0000313" key="3">
    <source>
        <dbReference type="EMBL" id="GCC31708.1"/>
    </source>
</evidence>
<evidence type="ECO:0000313" key="4">
    <source>
        <dbReference type="Proteomes" id="UP000287033"/>
    </source>
</evidence>
<feature type="compositionally biased region" description="Basic and acidic residues" evidence="1">
    <location>
        <begin position="888"/>
        <end position="900"/>
    </location>
</feature>
<evidence type="ECO:0000259" key="2">
    <source>
        <dbReference type="Pfam" id="PF13926"/>
    </source>
</evidence>
<feature type="compositionally biased region" description="Basic residues" evidence="1">
    <location>
        <begin position="1113"/>
        <end position="1122"/>
    </location>
</feature>
<feature type="region of interest" description="Disordered" evidence="1">
    <location>
        <begin position="247"/>
        <end position="376"/>
    </location>
</feature>
<dbReference type="EMBL" id="BEZZ01000384">
    <property type="protein sequence ID" value="GCC31708.1"/>
    <property type="molecule type" value="Genomic_DNA"/>
</dbReference>
<feature type="compositionally biased region" description="Polar residues" evidence="1">
    <location>
        <begin position="1188"/>
        <end position="1199"/>
    </location>
</feature>
<feature type="domain" description="DUF4211" evidence="2">
    <location>
        <begin position="1599"/>
        <end position="1717"/>
    </location>
</feature>
<dbReference type="PANTHER" id="PTHR14709:SF2">
    <property type="entry name" value="GLUTAMINE AND SERINE-RICH PROTEIN 1"/>
    <property type="match status" value="1"/>
</dbReference>
<feature type="compositionally biased region" description="Polar residues" evidence="1">
    <location>
        <begin position="538"/>
        <end position="600"/>
    </location>
</feature>
<feature type="region of interest" description="Disordered" evidence="1">
    <location>
        <begin position="447"/>
        <end position="495"/>
    </location>
</feature>
<feature type="compositionally biased region" description="Polar residues" evidence="1">
    <location>
        <begin position="447"/>
        <end position="488"/>
    </location>
</feature>
<feature type="compositionally biased region" description="Acidic residues" evidence="1">
    <location>
        <begin position="1060"/>
        <end position="1071"/>
    </location>
</feature>
<feature type="compositionally biased region" description="Low complexity" evidence="1">
    <location>
        <begin position="1538"/>
        <end position="1556"/>
    </location>
</feature>
<gene>
    <name evidence="3" type="ORF">chiPu_0010169</name>
</gene>
<feature type="region of interest" description="Disordered" evidence="1">
    <location>
        <begin position="1371"/>
        <end position="1399"/>
    </location>
</feature>
<organism evidence="3 4">
    <name type="scientific">Chiloscyllium punctatum</name>
    <name type="common">Brownbanded bambooshark</name>
    <name type="synonym">Hemiscyllium punctatum</name>
    <dbReference type="NCBI Taxonomy" id="137246"/>
    <lineage>
        <taxon>Eukaryota</taxon>
        <taxon>Metazoa</taxon>
        <taxon>Chordata</taxon>
        <taxon>Craniata</taxon>
        <taxon>Vertebrata</taxon>
        <taxon>Chondrichthyes</taxon>
        <taxon>Elasmobranchii</taxon>
        <taxon>Galeomorphii</taxon>
        <taxon>Galeoidea</taxon>
        <taxon>Orectolobiformes</taxon>
        <taxon>Hemiscylliidae</taxon>
        <taxon>Chiloscyllium</taxon>
    </lineage>
</organism>
<feature type="region of interest" description="Disordered" evidence="1">
    <location>
        <begin position="1516"/>
        <end position="1602"/>
    </location>
</feature>
<dbReference type="PANTHER" id="PTHR14709">
    <property type="entry name" value="GLUTAMINE AND SERINE-RICH PROTEIN 1-RELATED"/>
    <property type="match status" value="1"/>
</dbReference>
<feature type="compositionally biased region" description="Basic residues" evidence="1">
    <location>
        <begin position="1557"/>
        <end position="1566"/>
    </location>
</feature>
<feature type="compositionally biased region" description="Low complexity" evidence="1">
    <location>
        <begin position="345"/>
        <end position="376"/>
    </location>
</feature>
<feature type="compositionally biased region" description="Low complexity" evidence="1">
    <location>
        <begin position="428"/>
        <end position="438"/>
    </location>
</feature>
<feature type="region of interest" description="Disordered" evidence="1">
    <location>
        <begin position="1328"/>
        <end position="1359"/>
    </location>
</feature>
<accession>A0A401SMV9</accession>
<feature type="compositionally biased region" description="Polar residues" evidence="1">
    <location>
        <begin position="252"/>
        <end position="285"/>
    </location>
</feature>
<dbReference type="Pfam" id="PF13926">
    <property type="entry name" value="DUF4211"/>
    <property type="match status" value="1"/>
</dbReference>
<feature type="compositionally biased region" description="Basic and acidic residues" evidence="1">
    <location>
        <begin position="1580"/>
        <end position="1595"/>
    </location>
</feature>
<feature type="compositionally biased region" description="Polar residues" evidence="1">
    <location>
        <begin position="296"/>
        <end position="344"/>
    </location>
</feature>
<protein>
    <recommendedName>
        <fullName evidence="2">DUF4211 domain-containing protein</fullName>
    </recommendedName>
</protein>
<feature type="region of interest" description="Disordered" evidence="1">
    <location>
        <begin position="1142"/>
        <end position="1199"/>
    </location>
</feature>
<dbReference type="Proteomes" id="UP000287033">
    <property type="component" value="Unassembled WGS sequence"/>
</dbReference>
<comment type="caution">
    <text evidence="3">The sequence shown here is derived from an EMBL/GenBank/DDBJ whole genome shotgun (WGS) entry which is preliminary data.</text>
</comment>
<dbReference type="InterPro" id="IPR052466">
    <property type="entry name" value="DNA_MethProtect_Complex"/>
</dbReference>
<dbReference type="STRING" id="137246.A0A401SMV9"/>
<name>A0A401SMV9_CHIPU</name>
<feature type="region of interest" description="Disordered" evidence="1">
    <location>
        <begin position="528"/>
        <end position="602"/>
    </location>
</feature>
<feature type="non-terminal residue" evidence="3">
    <location>
        <position position="1"/>
    </location>
</feature>
<feature type="region of interest" description="Disordered" evidence="1">
    <location>
        <begin position="879"/>
        <end position="900"/>
    </location>
</feature>
<proteinExistence type="predicted"/>
<dbReference type="OrthoDB" id="8447576at2759"/>
<feature type="region of interest" description="Disordered" evidence="1">
    <location>
        <begin position="1056"/>
        <end position="1122"/>
    </location>
</feature>
<evidence type="ECO:0000256" key="1">
    <source>
        <dbReference type="SAM" id="MobiDB-lite"/>
    </source>
</evidence>
<dbReference type="InterPro" id="IPR025451">
    <property type="entry name" value="DUF4211"/>
</dbReference>
<reference evidence="3 4" key="1">
    <citation type="journal article" date="2018" name="Nat. Ecol. Evol.">
        <title>Shark genomes provide insights into elasmobranch evolution and the origin of vertebrates.</title>
        <authorList>
            <person name="Hara Y"/>
            <person name="Yamaguchi K"/>
            <person name="Onimaru K"/>
            <person name="Kadota M"/>
            <person name="Koyanagi M"/>
            <person name="Keeley SD"/>
            <person name="Tatsumi K"/>
            <person name="Tanaka K"/>
            <person name="Motone F"/>
            <person name="Kageyama Y"/>
            <person name="Nozu R"/>
            <person name="Adachi N"/>
            <person name="Nishimura O"/>
            <person name="Nakagawa R"/>
            <person name="Tanegashima C"/>
            <person name="Kiyatake I"/>
            <person name="Matsumoto R"/>
            <person name="Murakumo K"/>
            <person name="Nishida K"/>
            <person name="Terakita A"/>
            <person name="Kuratani S"/>
            <person name="Sato K"/>
            <person name="Hyodo S Kuraku.S."/>
        </authorList>
    </citation>
    <scope>NUCLEOTIDE SEQUENCE [LARGE SCALE GENOMIC DNA]</scope>
</reference>
<feature type="region of interest" description="Disordered" evidence="1">
    <location>
        <begin position="751"/>
        <end position="770"/>
    </location>
</feature>
<keyword evidence="4" id="KW-1185">Reference proteome</keyword>